<accession>A0A1H7XV37</accession>
<keyword evidence="2" id="KW-1185">Reference proteome</keyword>
<name>A0A1H7XV37_9BACT</name>
<protein>
    <recommendedName>
        <fullName evidence="3">DUF3124 domain-containing protein</fullName>
    </recommendedName>
</protein>
<dbReference type="RefSeq" id="WP_093883495.1">
    <property type="nucleotide sequence ID" value="NZ_FOBS01000012.1"/>
</dbReference>
<dbReference type="OrthoDB" id="283474at2"/>
<dbReference type="InterPro" id="IPR021471">
    <property type="entry name" value="DUF3124"/>
</dbReference>
<dbReference type="PROSITE" id="PS51257">
    <property type="entry name" value="PROKAR_LIPOPROTEIN"/>
    <property type="match status" value="1"/>
</dbReference>
<evidence type="ECO:0008006" key="3">
    <source>
        <dbReference type="Google" id="ProtNLM"/>
    </source>
</evidence>
<dbReference type="Pfam" id="PF11322">
    <property type="entry name" value="DUF3124"/>
    <property type="match status" value="1"/>
</dbReference>
<organism evidence="1 2">
    <name type="scientific">Syntrophus gentianae</name>
    <dbReference type="NCBI Taxonomy" id="43775"/>
    <lineage>
        <taxon>Bacteria</taxon>
        <taxon>Pseudomonadati</taxon>
        <taxon>Thermodesulfobacteriota</taxon>
        <taxon>Syntrophia</taxon>
        <taxon>Syntrophales</taxon>
        <taxon>Syntrophaceae</taxon>
        <taxon>Syntrophus</taxon>
    </lineage>
</organism>
<evidence type="ECO:0000313" key="1">
    <source>
        <dbReference type="EMBL" id="SEM37503.1"/>
    </source>
</evidence>
<dbReference type="Proteomes" id="UP000198744">
    <property type="component" value="Unassembled WGS sequence"/>
</dbReference>
<evidence type="ECO:0000313" key="2">
    <source>
        <dbReference type="Proteomes" id="UP000198744"/>
    </source>
</evidence>
<dbReference type="STRING" id="43775.SAMN04489760_11248"/>
<gene>
    <name evidence="1" type="ORF">SAMN04489760_11248</name>
</gene>
<sequence length="178" mass="19796">MRMMVRVLLIILGLVFFISCSGSEAPREEKKTDRSFSPAGLSVKESDGLKKVRGQVWYVPIYSNIPCDGDRLSDLSAFIAIHNTDLSYPIQVTKVLYFDNDGKLVKDFAVQQLKLAPLAATNFHIPRKDQSGTGANFLIEWTSDSPVSEPLIESIMVDCQTHKGLSFSSKGKVIREVK</sequence>
<dbReference type="EMBL" id="FOBS01000012">
    <property type="protein sequence ID" value="SEM37503.1"/>
    <property type="molecule type" value="Genomic_DNA"/>
</dbReference>
<proteinExistence type="predicted"/>
<reference evidence="1 2" key="1">
    <citation type="submission" date="2016-10" db="EMBL/GenBank/DDBJ databases">
        <authorList>
            <person name="de Groot N.N."/>
        </authorList>
    </citation>
    <scope>NUCLEOTIDE SEQUENCE [LARGE SCALE GENOMIC DNA]</scope>
    <source>
        <strain evidence="1 2">DSM 8423</strain>
    </source>
</reference>
<dbReference type="AlphaFoldDB" id="A0A1H7XV37"/>